<proteinExistence type="inferred from homology"/>
<reference evidence="14 15" key="1">
    <citation type="journal article" date="2018" name="G3 (Bethesda)">
        <title>Phylogenetic and Phylogenomic Definition of Rhizopus Species.</title>
        <authorList>
            <person name="Gryganskyi A.P."/>
            <person name="Golan J."/>
            <person name="Dolatabadi S."/>
            <person name="Mondo S."/>
            <person name="Robb S."/>
            <person name="Idnurm A."/>
            <person name="Muszewska A."/>
            <person name="Steczkiewicz K."/>
            <person name="Masonjones S."/>
            <person name="Liao H.L."/>
            <person name="Gajdeczka M.T."/>
            <person name="Anike F."/>
            <person name="Vuek A."/>
            <person name="Anishchenko I.M."/>
            <person name="Voigt K."/>
            <person name="de Hoog G.S."/>
            <person name="Smith M.E."/>
            <person name="Heitman J."/>
            <person name="Vilgalys R."/>
            <person name="Stajich J.E."/>
        </authorList>
    </citation>
    <scope>NUCLEOTIDE SEQUENCE [LARGE SCALE GENOMIC DNA]</scope>
    <source>
        <strain evidence="14 15">LSU 92-RS-03</strain>
    </source>
</reference>
<evidence type="ECO:0000256" key="3">
    <source>
        <dbReference type="ARBA" id="ARBA00022670"/>
    </source>
</evidence>
<comment type="similarity">
    <text evidence="1 8 9">Belongs to the peptidase S8 family.</text>
</comment>
<dbReference type="PANTHER" id="PTHR43399:SF4">
    <property type="entry name" value="CELL WALL-ASSOCIATED PROTEASE"/>
    <property type="match status" value="1"/>
</dbReference>
<feature type="active site" description="Charge relay system" evidence="7 8">
    <location>
        <position position="160"/>
    </location>
</feature>
<comment type="caution">
    <text evidence="14">The sequence shown here is derived from an EMBL/GenBank/DDBJ whole genome shotgun (WGS) entry which is preliminary data.</text>
</comment>
<sequence length="901" mass="98272">MNASLICFVLIFALNIARANRTPPANVVYHPKYCPTQDPVIDRNYLIELTENNDLWIESAHIHVKKRFNHPLFTGALIEVVDGQEASLKPLLDHENVVSISPNKTIQLPAFVPQAPNDSQGATLSADMVKSLLPHEFSQVNRVRRELNLTGEGILVGLIDTGIDYRHKAFGGGFGPGYKVVTGYDLVGDSWDYTNDPIPDNDPLDDCGAFGNGTLKGASGHGTHAAGIIAGFDSENGFEGVAPNVKLGVWRVFSCNGASSTGIVVEAMLRAYDAGVHIISISIGTERPWSEASHPQHKVINRLVQNGVHVVVATGNNGRKGPFTVMTPSNAEGAFSVASVDNQYKISTSVVQATGISKLIDFLPGRRASGSFSRIPDAELAIAYTGSDPKLLEADACTSESVSTGVSGKIALVRRGGCLFADKIENVASAGAIGALFYNQDNGIKISIALTNDSIPVASISNEDGSVLIQAARNDQVNLTFDYHAKNHFELNMEANSVSMFSSMGPTVELDLKPDIAAVGDTVYSTLPSYLGDYGVLSGTSMACPYVSGAIALYLQQHGINKTNPLEIRERFKNYAYMTNIGVPGSNVLESPLRQGAGAVQVYDAITQPVYVSPAQISFNDTSSTGISYKTHNLTIVHTGTDTVTYQLFNNVSVAISPYNRTNSGYQLLTFPTNVQVYADIQVSTNLVSLESGQNQTVTITVIPPNNIDIQDHIMYSGFIQFEPLNQVNSSTVRFKTLHVPYFGVVGNQRDLPMFDPTFDIVTFDVENKHVYQDNETIQYTLSEAQDDFIGFDYRFVTPVGVHKAEVLRYPSLELMGLASFNTYQYAQQHTTTLYWNGHYSTQLDFNRLYYEARGNMTMETVPVTSGTFVIRLSALKIFGNQNQPSDWDTWTSKPIMINNE</sequence>
<dbReference type="PROSITE" id="PS51892">
    <property type="entry name" value="SUBTILASE"/>
    <property type="match status" value="1"/>
</dbReference>
<dbReference type="InterPro" id="IPR010435">
    <property type="entry name" value="C5a/SBT2-like_Fn3"/>
</dbReference>
<dbReference type="InterPro" id="IPR023827">
    <property type="entry name" value="Peptidase_S8_Asp-AS"/>
</dbReference>
<dbReference type="GO" id="GO:0016020">
    <property type="term" value="C:membrane"/>
    <property type="evidence" value="ECO:0007669"/>
    <property type="project" value="InterPro"/>
</dbReference>
<dbReference type="PRINTS" id="PR00723">
    <property type="entry name" value="SUBTILISIN"/>
</dbReference>
<evidence type="ECO:0000256" key="9">
    <source>
        <dbReference type="RuleBase" id="RU003355"/>
    </source>
</evidence>
<dbReference type="GO" id="GO:0006508">
    <property type="term" value="P:proteolysis"/>
    <property type="evidence" value="ECO:0007669"/>
    <property type="project" value="UniProtKB-KW"/>
</dbReference>
<dbReference type="Pfam" id="PF06280">
    <property type="entry name" value="fn3_5"/>
    <property type="match status" value="1"/>
</dbReference>
<evidence type="ECO:0000256" key="2">
    <source>
        <dbReference type="ARBA" id="ARBA00022525"/>
    </source>
</evidence>
<dbReference type="InterPro" id="IPR046450">
    <property type="entry name" value="PA_dom_sf"/>
</dbReference>
<evidence type="ECO:0000256" key="10">
    <source>
        <dbReference type="SAM" id="SignalP"/>
    </source>
</evidence>
<dbReference type="InterPro" id="IPR023828">
    <property type="entry name" value="Peptidase_S8_Ser-AS"/>
</dbReference>
<evidence type="ECO:0000259" key="13">
    <source>
        <dbReference type="Pfam" id="PF06280"/>
    </source>
</evidence>
<evidence type="ECO:0000256" key="4">
    <source>
        <dbReference type="ARBA" id="ARBA00022729"/>
    </source>
</evidence>
<keyword evidence="15" id="KW-1185">Reference proteome</keyword>
<evidence type="ECO:0000256" key="5">
    <source>
        <dbReference type="ARBA" id="ARBA00022801"/>
    </source>
</evidence>
<evidence type="ECO:0000259" key="11">
    <source>
        <dbReference type="Pfam" id="PF00082"/>
    </source>
</evidence>
<dbReference type="InterPro" id="IPR015500">
    <property type="entry name" value="Peptidase_S8_subtilisin-rel"/>
</dbReference>
<keyword evidence="3 8" id="KW-0645">Protease</keyword>
<dbReference type="EMBL" id="PJQM01001631">
    <property type="protein sequence ID" value="RCI01867.1"/>
    <property type="molecule type" value="Genomic_DNA"/>
</dbReference>
<dbReference type="SUPFAM" id="SSF52025">
    <property type="entry name" value="PA domain"/>
    <property type="match status" value="1"/>
</dbReference>
<keyword evidence="5 8" id="KW-0378">Hydrolase</keyword>
<dbReference type="Pfam" id="PF02225">
    <property type="entry name" value="PA"/>
    <property type="match status" value="1"/>
</dbReference>
<dbReference type="PROSITE" id="PS00138">
    <property type="entry name" value="SUBTILASE_SER"/>
    <property type="match status" value="1"/>
</dbReference>
<protein>
    <recommendedName>
        <fullName evidence="16">Peptidase S8/S53 domain-containing protein</fullName>
    </recommendedName>
</protein>
<evidence type="ECO:0000313" key="14">
    <source>
        <dbReference type="EMBL" id="RCI01867.1"/>
    </source>
</evidence>
<dbReference type="CDD" id="cd07489">
    <property type="entry name" value="Peptidases_S8_5"/>
    <property type="match status" value="1"/>
</dbReference>
<dbReference type="PANTHER" id="PTHR43399">
    <property type="entry name" value="SUBTILISIN-RELATED"/>
    <property type="match status" value="1"/>
</dbReference>
<evidence type="ECO:0000256" key="7">
    <source>
        <dbReference type="PIRSR" id="PIRSR615500-1"/>
    </source>
</evidence>
<evidence type="ECO:0008006" key="16">
    <source>
        <dbReference type="Google" id="ProtNLM"/>
    </source>
</evidence>
<dbReference type="InterPro" id="IPR000209">
    <property type="entry name" value="Peptidase_S8/S53_dom"/>
</dbReference>
<feature type="domain" description="PA" evidence="12">
    <location>
        <begin position="393"/>
        <end position="466"/>
    </location>
</feature>
<dbReference type="SUPFAM" id="SSF52743">
    <property type="entry name" value="Subtilisin-like"/>
    <property type="match status" value="1"/>
</dbReference>
<organism evidence="14 15">
    <name type="scientific">Rhizopus stolonifer</name>
    <name type="common">Rhizopus nigricans</name>
    <dbReference type="NCBI Taxonomy" id="4846"/>
    <lineage>
        <taxon>Eukaryota</taxon>
        <taxon>Fungi</taxon>
        <taxon>Fungi incertae sedis</taxon>
        <taxon>Mucoromycota</taxon>
        <taxon>Mucoromycotina</taxon>
        <taxon>Mucoromycetes</taxon>
        <taxon>Mucorales</taxon>
        <taxon>Mucorineae</taxon>
        <taxon>Rhizopodaceae</taxon>
        <taxon>Rhizopus</taxon>
    </lineage>
</organism>
<name>A0A367KI64_RHIST</name>
<dbReference type="Gene3D" id="3.50.30.30">
    <property type="match status" value="1"/>
</dbReference>
<evidence type="ECO:0000259" key="12">
    <source>
        <dbReference type="Pfam" id="PF02225"/>
    </source>
</evidence>
<dbReference type="InterPro" id="IPR034187">
    <property type="entry name" value="Peptidases_S8_5"/>
</dbReference>
<feature type="chain" id="PRO_5016569952" description="Peptidase S8/S53 domain-containing protein" evidence="10">
    <location>
        <begin position="20"/>
        <end position="901"/>
    </location>
</feature>
<dbReference type="Gene3D" id="3.40.50.200">
    <property type="entry name" value="Peptidase S8/S53 domain"/>
    <property type="match status" value="1"/>
</dbReference>
<feature type="signal peptide" evidence="10">
    <location>
        <begin position="1"/>
        <end position="19"/>
    </location>
</feature>
<feature type="domain" description="C5a peptidase/Subtilisin-like protease SBT2-like Fn3-like" evidence="13">
    <location>
        <begin position="617"/>
        <end position="742"/>
    </location>
</feature>
<feature type="active site" description="Charge relay system" evidence="7 8">
    <location>
        <position position="541"/>
    </location>
</feature>
<dbReference type="InterPro" id="IPR051048">
    <property type="entry name" value="Peptidase_S8/S53_subtilisin"/>
</dbReference>
<evidence type="ECO:0000256" key="1">
    <source>
        <dbReference type="ARBA" id="ARBA00011073"/>
    </source>
</evidence>
<evidence type="ECO:0000256" key="6">
    <source>
        <dbReference type="ARBA" id="ARBA00022825"/>
    </source>
</evidence>
<dbReference type="InterPro" id="IPR003137">
    <property type="entry name" value="PA_domain"/>
</dbReference>
<dbReference type="Pfam" id="PF00082">
    <property type="entry name" value="Peptidase_S8"/>
    <property type="match status" value="1"/>
</dbReference>
<keyword evidence="4 10" id="KW-0732">Signal</keyword>
<dbReference type="PROSITE" id="PS00136">
    <property type="entry name" value="SUBTILASE_ASP"/>
    <property type="match status" value="1"/>
</dbReference>
<dbReference type="GO" id="GO:0004252">
    <property type="term" value="F:serine-type endopeptidase activity"/>
    <property type="evidence" value="ECO:0007669"/>
    <property type="project" value="UniProtKB-UniRule"/>
</dbReference>
<gene>
    <name evidence="14" type="ORF">CU098_004302</name>
</gene>
<dbReference type="STRING" id="4846.A0A367KI64"/>
<dbReference type="OrthoDB" id="206201at2759"/>
<dbReference type="Proteomes" id="UP000253551">
    <property type="component" value="Unassembled WGS sequence"/>
</dbReference>
<dbReference type="InterPro" id="IPR036852">
    <property type="entry name" value="Peptidase_S8/S53_dom_sf"/>
</dbReference>
<evidence type="ECO:0000256" key="8">
    <source>
        <dbReference type="PROSITE-ProRule" id="PRU01240"/>
    </source>
</evidence>
<accession>A0A367KI64</accession>
<keyword evidence="6 8" id="KW-0720">Serine protease</keyword>
<dbReference type="AlphaFoldDB" id="A0A367KI64"/>
<feature type="domain" description="Peptidase S8/S53" evidence="11">
    <location>
        <begin position="151"/>
        <end position="579"/>
    </location>
</feature>
<keyword evidence="2" id="KW-0964">Secreted</keyword>
<feature type="active site" description="Charge relay system" evidence="7 8">
    <location>
        <position position="221"/>
    </location>
</feature>
<evidence type="ECO:0000313" key="15">
    <source>
        <dbReference type="Proteomes" id="UP000253551"/>
    </source>
</evidence>